<protein>
    <recommendedName>
        <fullName evidence="4">Tyr recombinase domain-containing protein</fullName>
    </recommendedName>
</protein>
<sequence>MRRLELTTLKWSAIDYERGTIFISQGKGHKDRMVPIGDRALKWIYSYQYQARPELTLGRDDGTLFVTKLGDAFHANAMSKLVREYVKQADIGKKGSCHLFRHTCATLMLEGGADVRYIQALLGHAKLETTGIYTQVSIKQLKDVHTISHPAKLDKLLEMQP</sequence>
<keyword evidence="1" id="KW-0159">Chromosome partition</keyword>
<dbReference type="SUPFAM" id="SSF56349">
    <property type="entry name" value="DNA breaking-rejoining enzymes"/>
    <property type="match status" value="1"/>
</dbReference>
<dbReference type="PROSITE" id="PS51898">
    <property type="entry name" value="TYR_RECOMBINASE"/>
    <property type="match status" value="1"/>
</dbReference>
<evidence type="ECO:0000313" key="5">
    <source>
        <dbReference type="EMBL" id="ODS22428.1"/>
    </source>
</evidence>
<evidence type="ECO:0000259" key="4">
    <source>
        <dbReference type="PROSITE" id="PS51898"/>
    </source>
</evidence>
<keyword evidence="2" id="KW-0229">DNA integration</keyword>
<proteinExistence type="predicted"/>
<dbReference type="Pfam" id="PF00589">
    <property type="entry name" value="Phage_integrase"/>
    <property type="match status" value="1"/>
</dbReference>
<evidence type="ECO:0000256" key="2">
    <source>
        <dbReference type="ARBA" id="ARBA00022908"/>
    </source>
</evidence>
<keyword evidence="3" id="KW-0233">DNA recombination</keyword>
<dbReference type="Gene3D" id="1.10.443.10">
    <property type="entry name" value="Intergrase catalytic core"/>
    <property type="match status" value="1"/>
</dbReference>
<dbReference type="GO" id="GO:0015074">
    <property type="term" value="P:DNA integration"/>
    <property type="evidence" value="ECO:0007669"/>
    <property type="project" value="UniProtKB-KW"/>
</dbReference>
<dbReference type="EMBL" id="MDLC01000083">
    <property type="protein sequence ID" value="ODS22428.1"/>
    <property type="molecule type" value="Genomic_DNA"/>
</dbReference>
<evidence type="ECO:0000256" key="1">
    <source>
        <dbReference type="ARBA" id="ARBA00022829"/>
    </source>
</evidence>
<organism evidence="5 6">
    <name type="scientific">Candidatus Endobugula sertula</name>
    <name type="common">Bugula neritina bacterial symbiont</name>
    <dbReference type="NCBI Taxonomy" id="62101"/>
    <lineage>
        <taxon>Bacteria</taxon>
        <taxon>Pseudomonadati</taxon>
        <taxon>Pseudomonadota</taxon>
        <taxon>Gammaproteobacteria</taxon>
        <taxon>Cellvibrionales</taxon>
        <taxon>Cellvibrionaceae</taxon>
        <taxon>Candidatus Endobugula</taxon>
    </lineage>
</organism>
<dbReference type="AlphaFoldDB" id="A0A1D2QLI4"/>
<name>A0A1D2QLI4_9GAMM</name>
<dbReference type="InterPro" id="IPR013762">
    <property type="entry name" value="Integrase-like_cat_sf"/>
</dbReference>
<feature type="domain" description="Tyr recombinase" evidence="4">
    <location>
        <begin position="1"/>
        <end position="146"/>
    </location>
</feature>
<dbReference type="GO" id="GO:0003677">
    <property type="term" value="F:DNA binding"/>
    <property type="evidence" value="ECO:0007669"/>
    <property type="project" value="InterPro"/>
</dbReference>
<dbReference type="InterPro" id="IPR050090">
    <property type="entry name" value="Tyrosine_recombinase_XerCD"/>
</dbReference>
<evidence type="ECO:0000256" key="3">
    <source>
        <dbReference type="ARBA" id="ARBA00023172"/>
    </source>
</evidence>
<dbReference type="STRING" id="62101.AB835_14270"/>
<dbReference type="GO" id="GO:0007059">
    <property type="term" value="P:chromosome segregation"/>
    <property type="evidence" value="ECO:0007669"/>
    <property type="project" value="UniProtKB-KW"/>
</dbReference>
<dbReference type="InterPro" id="IPR002104">
    <property type="entry name" value="Integrase_catalytic"/>
</dbReference>
<dbReference type="PANTHER" id="PTHR30349:SF81">
    <property type="entry name" value="TYROSINE RECOMBINASE XERC"/>
    <property type="match status" value="1"/>
</dbReference>
<comment type="caution">
    <text evidence="5">The sequence shown here is derived from an EMBL/GenBank/DDBJ whole genome shotgun (WGS) entry which is preliminary data.</text>
</comment>
<dbReference type="PANTHER" id="PTHR30349">
    <property type="entry name" value="PHAGE INTEGRASE-RELATED"/>
    <property type="match status" value="1"/>
</dbReference>
<accession>A0A1D2QLI4</accession>
<gene>
    <name evidence="5" type="ORF">AB835_14270</name>
</gene>
<reference evidence="5 6" key="1">
    <citation type="journal article" date="2016" name="Appl. Environ. Microbiol.">
        <title>Lack of Overt Genome Reduction in the Bryostatin-Producing Bryozoan Symbiont "Candidatus Endobugula sertula".</title>
        <authorList>
            <person name="Miller I.J."/>
            <person name="Vanee N."/>
            <person name="Fong S.S."/>
            <person name="Lim-Fong G.E."/>
            <person name="Kwan J.C."/>
        </authorList>
    </citation>
    <scope>NUCLEOTIDE SEQUENCE [LARGE SCALE GENOMIC DNA]</scope>
    <source>
        <strain evidence="5">AB1-4</strain>
    </source>
</reference>
<dbReference type="Proteomes" id="UP000242502">
    <property type="component" value="Unassembled WGS sequence"/>
</dbReference>
<dbReference type="GO" id="GO:0006310">
    <property type="term" value="P:DNA recombination"/>
    <property type="evidence" value="ECO:0007669"/>
    <property type="project" value="UniProtKB-KW"/>
</dbReference>
<evidence type="ECO:0000313" key="6">
    <source>
        <dbReference type="Proteomes" id="UP000242502"/>
    </source>
</evidence>
<dbReference type="InterPro" id="IPR011010">
    <property type="entry name" value="DNA_brk_join_enz"/>
</dbReference>